<feature type="transmembrane region" description="Helical" evidence="1">
    <location>
        <begin position="251"/>
        <end position="269"/>
    </location>
</feature>
<proteinExistence type="predicted"/>
<name>A0A6A7XXF4_9HYPH</name>
<feature type="transmembrane region" description="Helical" evidence="1">
    <location>
        <begin position="281"/>
        <end position="300"/>
    </location>
</feature>
<sequence length="393" mass="43512">MSGFILDWFNLAARWAHLVVGIGWIGTSFYFIALDLELKKRERMNPGVYGTAWLVHGGGFYHVEKYMVAPSELPPDIVWYKWEAYLTWVTGFSLLILQYYFNARLFLIDPNILEMAPSEAVLISVLSLGAGWLIYDRLCKSPLVERPALLAVSVFALILGAAYLYTHVYSPRGAFIHVGAFIGTIMAVNVFGVIIPNQRKIVASLIAGEKPDPALGRAGKQRSLHNNYLTLPVLLMMVSNHYPMLTGHPKGWLVVGLVVVTGGAVRHFLNRHDAHDPFEKYSWTLPVAAVAFGLMVWMTWPKPVPTTGATVSDAQVMALVNKHCTMCHAAHPTHQGIDAPPKGLVFDDVAALKRYGAQIEAQAVQAQVMPLGNETGMTEAERRELGAWIDAHR</sequence>
<gene>
    <name evidence="3" type="ORF">F0357_01255</name>
</gene>
<evidence type="ECO:0000313" key="4">
    <source>
        <dbReference type="Proteomes" id="UP000332515"/>
    </source>
</evidence>
<dbReference type="EMBL" id="VWNA01000001">
    <property type="protein sequence ID" value="MQT11320.1"/>
    <property type="molecule type" value="Genomic_DNA"/>
</dbReference>
<dbReference type="Pfam" id="PF06181">
    <property type="entry name" value="Urate_ox_N"/>
    <property type="match status" value="1"/>
</dbReference>
<feature type="transmembrane region" description="Helical" evidence="1">
    <location>
        <begin position="147"/>
        <end position="168"/>
    </location>
</feature>
<feature type="transmembrane region" description="Helical" evidence="1">
    <location>
        <begin position="227"/>
        <end position="245"/>
    </location>
</feature>
<keyword evidence="1" id="KW-1133">Transmembrane helix</keyword>
<evidence type="ECO:0000256" key="1">
    <source>
        <dbReference type="SAM" id="Phobius"/>
    </source>
</evidence>
<accession>A0A6A7XXF4</accession>
<keyword evidence="4" id="KW-1185">Reference proteome</keyword>
<organism evidence="3 4">
    <name type="scientific">Segnochrobactrum spirostomi</name>
    <dbReference type="NCBI Taxonomy" id="2608987"/>
    <lineage>
        <taxon>Bacteria</taxon>
        <taxon>Pseudomonadati</taxon>
        <taxon>Pseudomonadota</taxon>
        <taxon>Alphaproteobacteria</taxon>
        <taxon>Hyphomicrobiales</taxon>
        <taxon>Segnochrobactraceae</taxon>
        <taxon>Segnochrobactrum</taxon>
    </lineage>
</organism>
<feature type="domain" description="Urate oxidase N-terminal" evidence="2">
    <location>
        <begin position="4"/>
        <end position="298"/>
    </location>
</feature>
<feature type="transmembrane region" description="Helical" evidence="1">
    <location>
        <begin position="174"/>
        <end position="195"/>
    </location>
</feature>
<dbReference type="RefSeq" id="WP_153477857.1">
    <property type="nucleotide sequence ID" value="NZ_VWNA01000001.1"/>
</dbReference>
<dbReference type="InterPro" id="IPR010389">
    <property type="entry name" value="Urate_ox_N"/>
</dbReference>
<dbReference type="Proteomes" id="UP000332515">
    <property type="component" value="Unassembled WGS sequence"/>
</dbReference>
<feature type="transmembrane region" description="Helical" evidence="1">
    <location>
        <begin position="12"/>
        <end position="34"/>
    </location>
</feature>
<feature type="transmembrane region" description="Helical" evidence="1">
    <location>
        <begin position="115"/>
        <end position="135"/>
    </location>
</feature>
<evidence type="ECO:0000313" key="3">
    <source>
        <dbReference type="EMBL" id="MQT11320.1"/>
    </source>
</evidence>
<protein>
    <submittedName>
        <fullName evidence="3">Urate hydroxylase PuuD</fullName>
    </submittedName>
</protein>
<reference evidence="3 4" key="1">
    <citation type="submission" date="2019-09" db="EMBL/GenBank/DDBJ databases">
        <title>Segnochrobactrum spirostomi gen. nov., sp. nov., isolated from the ciliate Spirostomum cf. yagiui and description of a novel family, Segnochrobactraceae fam. nov. within the order Rhizobiales of the class Alphaproteobacteria.</title>
        <authorList>
            <person name="Akter S."/>
            <person name="Shazib S.U.A."/>
            <person name="Shin M.K."/>
        </authorList>
    </citation>
    <scope>NUCLEOTIDE SEQUENCE [LARGE SCALE GENOMIC DNA]</scope>
    <source>
        <strain evidence="3 4">Sp-1</strain>
    </source>
</reference>
<dbReference type="AlphaFoldDB" id="A0A6A7XXF4"/>
<keyword evidence="1" id="KW-0472">Membrane</keyword>
<feature type="transmembrane region" description="Helical" evidence="1">
    <location>
        <begin position="85"/>
        <end position="103"/>
    </location>
</feature>
<evidence type="ECO:0000259" key="2">
    <source>
        <dbReference type="Pfam" id="PF06181"/>
    </source>
</evidence>
<keyword evidence="1" id="KW-0812">Transmembrane</keyword>
<comment type="caution">
    <text evidence="3">The sequence shown here is derived from an EMBL/GenBank/DDBJ whole genome shotgun (WGS) entry which is preliminary data.</text>
</comment>